<evidence type="ECO:0000313" key="3">
    <source>
        <dbReference type="Proteomes" id="UP001596163"/>
    </source>
</evidence>
<proteinExistence type="predicted"/>
<protein>
    <submittedName>
        <fullName evidence="2">Uncharacterized protein</fullName>
    </submittedName>
</protein>
<evidence type="ECO:0000313" key="2">
    <source>
        <dbReference type="EMBL" id="MFC5192036.1"/>
    </source>
</evidence>
<keyword evidence="1" id="KW-0472">Membrane</keyword>
<dbReference type="Proteomes" id="UP001596163">
    <property type="component" value="Unassembled WGS sequence"/>
</dbReference>
<accession>A0ABW0BWJ3</accession>
<comment type="caution">
    <text evidence="2">The sequence shown here is derived from an EMBL/GenBank/DDBJ whole genome shotgun (WGS) entry which is preliminary data.</text>
</comment>
<dbReference type="EMBL" id="JBHSKS010000006">
    <property type="protein sequence ID" value="MFC5192036.1"/>
    <property type="molecule type" value="Genomic_DNA"/>
</dbReference>
<keyword evidence="3" id="KW-1185">Reference proteome</keyword>
<gene>
    <name evidence="2" type="ORF">ACFPIK_09675</name>
</gene>
<reference evidence="3" key="1">
    <citation type="journal article" date="2019" name="Int. J. Syst. Evol. Microbiol.">
        <title>The Global Catalogue of Microorganisms (GCM) 10K type strain sequencing project: providing services to taxonomists for standard genome sequencing and annotation.</title>
        <authorList>
            <consortium name="The Broad Institute Genomics Platform"/>
            <consortium name="The Broad Institute Genome Sequencing Center for Infectious Disease"/>
            <person name="Wu L."/>
            <person name="Ma J."/>
        </authorList>
    </citation>
    <scope>NUCLEOTIDE SEQUENCE [LARGE SCALE GENOMIC DNA]</scope>
    <source>
        <strain evidence="3">CGMCC 1.7030</strain>
    </source>
</reference>
<name>A0ABW0BWJ3_9BACT</name>
<feature type="transmembrane region" description="Helical" evidence="1">
    <location>
        <begin position="77"/>
        <end position="101"/>
    </location>
</feature>
<sequence>MDTYDIMLYVSYGLAILGAALSIILPLLKSLDDPKGLVKSAVGIIGLVVLFFIAYSISGNEVAPKYEGAPFNLTPGMSQTIGGLLIATYALSLITILSIVVSELFKASK</sequence>
<evidence type="ECO:0000256" key="1">
    <source>
        <dbReference type="SAM" id="Phobius"/>
    </source>
</evidence>
<feature type="transmembrane region" description="Helical" evidence="1">
    <location>
        <begin position="6"/>
        <end position="28"/>
    </location>
</feature>
<feature type="transmembrane region" description="Helical" evidence="1">
    <location>
        <begin position="40"/>
        <end position="57"/>
    </location>
</feature>
<keyword evidence="1" id="KW-0812">Transmembrane</keyword>
<keyword evidence="1" id="KW-1133">Transmembrane helix</keyword>
<organism evidence="2 3">
    <name type="scientific">Algoriphagus aquatilis</name>
    <dbReference type="NCBI Taxonomy" id="490186"/>
    <lineage>
        <taxon>Bacteria</taxon>
        <taxon>Pseudomonadati</taxon>
        <taxon>Bacteroidota</taxon>
        <taxon>Cytophagia</taxon>
        <taxon>Cytophagales</taxon>
        <taxon>Cyclobacteriaceae</taxon>
        <taxon>Algoriphagus</taxon>
    </lineage>
</organism>
<dbReference type="RefSeq" id="WP_377914655.1">
    <property type="nucleotide sequence ID" value="NZ_JBHSKS010000006.1"/>
</dbReference>